<proteinExistence type="predicted"/>
<comment type="caution">
    <text evidence="1">The sequence shown here is derived from an EMBL/GenBank/DDBJ whole genome shotgun (WGS) entry which is preliminary data.</text>
</comment>
<sequence length="201" mass="20814">MVQTADVGAMLNLAVERARGRFVVALDARFEGDLAGLASSASKATPEVRFVVPERVEGSASWQLARVSCERGAPLPAADGVGRDSVTATSSEAHALTAAAETRAIAAAAGAIGVQGADWRVLAPWACVSREAWREAGASFSADDWRNASASAAPAAVVDWYRDLARRVLLASSEAERAAEATVRLNKVVAVAPGCAVRSLV</sequence>
<dbReference type="AlphaFoldDB" id="A0A830H901"/>
<dbReference type="Proteomes" id="UP000660262">
    <property type="component" value="Unassembled WGS sequence"/>
</dbReference>
<reference evidence="1" key="1">
    <citation type="submission" date="2020-10" db="EMBL/GenBank/DDBJ databases">
        <title>Unveiling of a novel bifunctional photoreceptor, Dualchrome1, isolated from a cosmopolitan green alga.</title>
        <authorList>
            <person name="Suzuki S."/>
            <person name="Kawachi M."/>
        </authorList>
    </citation>
    <scope>NUCLEOTIDE SEQUENCE</scope>
    <source>
        <strain evidence="1">NIES 2893</strain>
    </source>
</reference>
<evidence type="ECO:0000313" key="2">
    <source>
        <dbReference type="Proteomes" id="UP000660262"/>
    </source>
</evidence>
<keyword evidence="2" id="KW-1185">Reference proteome</keyword>
<accession>A0A830H901</accession>
<protein>
    <submittedName>
        <fullName evidence="1">Uncharacterized protein</fullName>
    </submittedName>
</protein>
<gene>
    <name evidence="1" type="ORF">PPROV_000072500</name>
</gene>
<dbReference type="EMBL" id="BNJQ01000002">
    <property type="protein sequence ID" value="GHP01969.1"/>
    <property type="molecule type" value="Genomic_DNA"/>
</dbReference>
<organism evidence="1 2">
    <name type="scientific">Pycnococcus provasolii</name>
    <dbReference type="NCBI Taxonomy" id="41880"/>
    <lineage>
        <taxon>Eukaryota</taxon>
        <taxon>Viridiplantae</taxon>
        <taxon>Chlorophyta</taxon>
        <taxon>Pseudoscourfieldiophyceae</taxon>
        <taxon>Pseudoscourfieldiales</taxon>
        <taxon>Pycnococcaceae</taxon>
        <taxon>Pycnococcus</taxon>
    </lineage>
</organism>
<name>A0A830H901_9CHLO</name>
<evidence type="ECO:0000313" key="1">
    <source>
        <dbReference type="EMBL" id="GHP01969.1"/>
    </source>
</evidence>